<dbReference type="Proteomes" id="UP001159363">
    <property type="component" value="Chromosome X"/>
</dbReference>
<sequence length="84" mass="9678">MIEEHVNEDTWELVYRVMAGKMKESTPLIQLPEDTENGKTEVHQHKRLVMSTLPYSEDATGYSEKELGNIMKDLKMKKDPGLTI</sequence>
<reference evidence="1 2" key="1">
    <citation type="submission" date="2023-02" db="EMBL/GenBank/DDBJ databases">
        <title>LHISI_Scaffold_Assembly.</title>
        <authorList>
            <person name="Stuart O.P."/>
            <person name="Cleave R."/>
            <person name="Magrath M.J.L."/>
            <person name="Mikheyev A.S."/>
        </authorList>
    </citation>
    <scope>NUCLEOTIDE SEQUENCE [LARGE SCALE GENOMIC DNA]</scope>
    <source>
        <strain evidence="1">Daus_M_001</strain>
        <tissue evidence="1">Leg muscle</tissue>
    </source>
</reference>
<evidence type="ECO:0000313" key="1">
    <source>
        <dbReference type="EMBL" id="KAJ8886320.1"/>
    </source>
</evidence>
<gene>
    <name evidence="1" type="ORF">PR048_012531</name>
</gene>
<protein>
    <submittedName>
        <fullName evidence="1">Uncharacterized protein</fullName>
    </submittedName>
</protein>
<comment type="caution">
    <text evidence="1">The sequence shown here is derived from an EMBL/GenBank/DDBJ whole genome shotgun (WGS) entry which is preliminary data.</text>
</comment>
<organism evidence="1 2">
    <name type="scientific">Dryococelus australis</name>
    <dbReference type="NCBI Taxonomy" id="614101"/>
    <lineage>
        <taxon>Eukaryota</taxon>
        <taxon>Metazoa</taxon>
        <taxon>Ecdysozoa</taxon>
        <taxon>Arthropoda</taxon>
        <taxon>Hexapoda</taxon>
        <taxon>Insecta</taxon>
        <taxon>Pterygota</taxon>
        <taxon>Neoptera</taxon>
        <taxon>Polyneoptera</taxon>
        <taxon>Phasmatodea</taxon>
        <taxon>Verophasmatodea</taxon>
        <taxon>Anareolatae</taxon>
        <taxon>Phasmatidae</taxon>
        <taxon>Eurycanthinae</taxon>
        <taxon>Dryococelus</taxon>
    </lineage>
</organism>
<keyword evidence="2" id="KW-1185">Reference proteome</keyword>
<evidence type="ECO:0000313" key="2">
    <source>
        <dbReference type="Proteomes" id="UP001159363"/>
    </source>
</evidence>
<accession>A0ABQ9HPN2</accession>
<proteinExistence type="predicted"/>
<dbReference type="EMBL" id="JARBHB010000004">
    <property type="protein sequence ID" value="KAJ8886320.1"/>
    <property type="molecule type" value="Genomic_DNA"/>
</dbReference>
<name>A0ABQ9HPN2_9NEOP</name>